<dbReference type="EC" id="2.3.2.6" evidence="4"/>
<dbReference type="GO" id="GO:0030163">
    <property type="term" value="P:protein catabolic process"/>
    <property type="evidence" value="ECO:0007669"/>
    <property type="project" value="UniProtKB-UniRule"/>
</dbReference>
<evidence type="ECO:0000256" key="2">
    <source>
        <dbReference type="ARBA" id="ARBA00022679"/>
    </source>
</evidence>
<dbReference type="GO" id="GO:0008914">
    <property type="term" value="F:leucyl-tRNA--protein transferase activity"/>
    <property type="evidence" value="ECO:0007669"/>
    <property type="project" value="UniProtKB-UniRule"/>
</dbReference>
<evidence type="ECO:0000256" key="4">
    <source>
        <dbReference type="HAMAP-Rule" id="MF_00688"/>
    </source>
</evidence>
<evidence type="ECO:0000256" key="5">
    <source>
        <dbReference type="SAM" id="MobiDB-lite"/>
    </source>
</evidence>
<dbReference type="AlphaFoldDB" id="A0A329R3J1"/>
<dbReference type="Gene3D" id="3.30.70.3550">
    <property type="entry name" value="Leucyl/phenylalanyl-tRNA-protein transferase, N-terminal domain"/>
    <property type="match status" value="1"/>
</dbReference>
<dbReference type="InterPro" id="IPR042203">
    <property type="entry name" value="Leu/Phe-tRNA_Trfase_C"/>
</dbReference>
<comment type="catalytic activity">
    <reaction evidence="4">
        <text>N-terminal L-lysyl-[protein] + L-leucyl-tRNA(Leu) = N-terminal L-leucyl-L-lysyl-[protein] + tRNA(Leu) + H(+)</text>
        <dbReference type="Rhea" id="RHEA:12340"/>
        <dbReference type="Rhea" id="RHEA-COMP:9613"/>
        <dbReference type="Rhea" id="RHEA-COMP:9622"/>
        <dbReference type="Rhea" id="RHEA-COMP:12670"/>
        <dbReference type="Rhea" id="RHEA-COMP:12671"/>
        <dbReference type="ChEBI" id="CHEBI:15378"/>
        <dbReference type="ChEBI" id="CHEBI:65249"/>
        <dbReference type="ChEBI" id="CHEBI:78442"/>
        <dbReference type="ChEBI" id="CHEBI:78494"/>
        <dbReference type="ChEBI" id="CHEBI:133043"/>
        <dbReference type="EC" id="2.3.2.6"/>
    </reaction>
</comment>
<dbReference type="GO" id="GO:0005737">
    <property type="term" value="C:cytoplasm"/>
    <property type="evidence" value="ECO:0007669"/>
    <property type="project" value="UniProtKB-SubCell"/>
</dbReference>
<evidence type="ECO:0000313" key="6">
    <source>
        <dbReference type="EMBL" id="RAW18062.1"/>
    </source>
</evidence>
<keyword evidence="2 4" id="KW-0808">Transferase</keyword>
<comment type="subcellular location">
    <subcellularLocation>
        <location evidence="4">Cytoplasm</location>
    </subcellularLocation>
</comment>
<name>A0A329R3J1_9ACTN</name>
<dbReference type="HAMAP" id="MF_00688">
    <property type="entry name" value="Leu_Phe_trans"/>
    <property type="match status" value="1"/>
</dbReference>
<dbReference type="EMBL" id="QMIG01000002">
    <property type="protein sequence ID" value="RAW18062.1"/>
    <property type="molecule type" value="Genomic_DNA"/>
</dbReference>
<protein>
    <recommendedName>
        <fullName evidence="4">Leucyl/phenylalanyl-tRNA--protein transferase</fullName>
        <ecNumber evidence="4">2.3.2.6</ecNumber>
    </recommendedName>
    <alternativeName>
        <fullName evidence="4">L/F-transferase</fullName>
    </alternativeName>
    <alternativeName>
        <fullName evidence="4">Leucyltransferase</fullName>
    </alternativeName>
    <alternativeName>
        <fullName evidence="4">Phenyalanyltransferase</fullName>
    </alternativeName>
</protein>
<accession>A0A329R3J1</accession>
<proteinExistence type="inferred from homology"/>
<feature type="region of interest" description="Disordered" evidence="5">
    <location>
        <begin position="231"/>
        <end position="250"/>
    </location>
</feature>
<dbReference type="Gene3D" id="3.40.630.70">
    <property type="entry name" value="Leucyl/phenylalanyl-tRNA-protein transferase, C-terminal domain"/>
    <property type="match status" value="1"/>
</dbReference>
<sequence>MPVEPPPTRWELPTVNADCDDLVGLGADLEPGTLLAAYRCGLFPMPVDRLFGRSSLAWWSPDPRGVLPFNALRITRSLRQACKRFEIRVDTAFDAVVEACADPSRPGAWITDEIRTAYGRLHRLGWAHSVEAWTPDGRLAGGLYGVAIGGLFAGESMFHARERWGRDASKVALVALVEMLKADGAAGRLLDVQWGTPHLRRLGVVEISREEYLSRLRAALRLDLPAVFGHTPRSAHSSGPSAGIRRESSA</sequence>
<comment type="catalytic activity">
    <reaction evidence="4">
        <text>L-phenylalanyl-tRNA(Phe) + an N-terminal L-alpha-aminoacyl-[protein] = an N-terminal L-phenylalanyl-L-alpha-aminoacyl-[protein] + tRNA(Phe)</text>
        <dbReference type="Rhea" id="RHEA:43632"/>
        <dbReference type="Rhea" id="RHEA-COMP:9668"/>
        <dbReference type="Rhea" id="RHEA-COMP:9699"/>
        <dbReference type="Rhea" id="RHEA-COMP:10636"/>
        <dbReference type="Rhea" id="RHEA-COMP:10637"/>
        <dbReference type="ChEBI" id="CHEBI:78442"/>
        <dbReference type="ChEBI" id="CHEBI:78531"/>
        <dbReference type="ChEBI" id="CHEBI:78597"/>
        <dbReference type="ChEBI" id="CHEBI:83561"/>
        <dbReference type="EC" id="2.3.2.6"/>
    </reaction>
</comment>
<dbReference type="NCBIfam" id="TIGR00667">
    <property type="entry name" value="aat"/>
    <property type="match status" value="1"/>
</dbReference>
<evidence type="ECO:0000256" key="3">
    <source>
        <dbReference type="ARBA" id="ARBA00023315"/>
    </source>
</evidence>
<evidence type="ECO:0000256" key="1">
    <source>
        <dbReference type="ARBA" id="ARBA00022490"/>
    </source>
</evidence>
<evidence type="ECO:0000313" key="7">
    <source>
        <dbReference type="Proteomes" id="UP000250462"/>
    </source>
</evidence>
<dbReference type="Proteomes" id="UP000250462">
    <property type="component" value="Unassembled WGS sequence"/>
</dbReference>
<dbReference type="InterPro" id="IPR016181">
    <property type="entry name" value="Acyl_CoA_acyltransferase"/>
</dbReference>
<keyword evidence="7" id="KW-1185">Reference proteome</keyword>
<dbReference type="PANTHER" id="PTHR30098:SF2">
    <property type="entry name" value="LEUCYL_PHENYLALANYL-TRNA--PROTEIN TRANSFERASE"/>
    <property type="match status" value="1"/>
</dbReference>
<comment type="caution">
    <text evidence="6">The sequence shown here is derived from an EMBL/GenBank/DDBJ whole genome shotgun (WGS) entry which is preliminary data.</text>
</comment>
<reference evidence="6 7" key="1">
    <citation type="submission" date="2018-06" db="EMBL/GenBank/DDBJ databases">
        <title>Phytoactinopolyspora halophila sp. nov., a novel halophilic actinomycete isolated from a saline soil in China.</title>
        <authorList>
            <person name="Tang S.-K."/>
        </authorList>
    </citation>
    <scope>NUCLEOTIDE SEQUENCE [LARGE SCALE GENOMIC DNA]</scope>
    <source>
        <strain evidence="6 7">YIM 96934</strain>
    </source>
</reference>
<comment type="catalytic activity">
    <reaction evidence="4">
        <text>N-terminal L-arginyl-[protein] + L-leucyl-tRNA(Leu) = N-terminal L-leucyl-L-arginyl-[protein] + tRNA(Leu) + H(+)</text>
        <dbReference type="Rhea" id="RHEA:50416"/>
        <dbReference type="Rhea" id="RHEA-COMP:9613"/>
        <dbReference type="Rhea" id="RHEA-COMP:9622"/>
        <dbReference type="Rhea" id="RHEA-COMP:12672"/>
        <dbReference type="Rhea" id="RHEA-COMP:12673"/>
        <dbReference type="ChEBI" id="CHEBI:15378"/>
        <dbReference type="ChEBI" id="CHEBI:64719"/>
        <dbReference type="ChEBI" id="CHEBI:78442"/>
        <dbReference type="ChEBI" id="CHEBI:78494"/>
        <dbReference type="ChEBI" id="CHEBI:133044"/>
        <dbReference type="EC" id="2.3.2.6"/>
    </reaction>
</comment>
<comment type="function">
    <text evidence="4">Functions in the N-end rule pathway of protein degradation where it conjugates Leu, Phe and, less efficiently, Met from aminoacyl-tRNAs to the N-termini of proteins containing an N-terminal arginine or lysine.</text>
</comment>
<dbReference type="InterPro" id="IPR004616">
    <property type="entry name" value="Leu/Phe-tRNA_Trfase"/>
</dbReference>
<dbReference type="SUPFAM" id="SSF55729">
    <property type="entry name" value="Acyl-CoA N-acyltransferases (Nat)"/>
    <property type="match status" value="1"/>
</dbReference>
<comment type="similarity">
    <text evidence="4">Belongs to the L/F-transferase family.</text>
</comment>
<dbReference type="OrthoDB" id="9790282at2"/>
<gene>
    <name evidence="4" type="primary">aat</name>
    <name evidence="6" type="ORF">DPM12_04325</name>
</gene>
<organism evidence="6 7">
    <name type="scientific">Phytoactinopolyspora halophila</name>
    <dbReference type="NCBI Taxonomy" id="1981511"/>
    <lineage>
        <taxon>Bacteria</taxon>
        <taxon>Bacillati</taxon>
        <taxon>Actinomycetota</taxon>
        <taxon>Actinomycetes</taxon>
        <taxon>Jiangellales</taxon>
        <taxon>Jiangellaceae</taxon>
        <taxon>Phytoactinopolyspora</taxon>
    </lineage>
</organism>
<dbReference type="PANTHER" id="PTHR30098">
    <property type="entry name" value="LEUCYL/PHENYLALANYL-TRNA--PROTEIN TRANSFERASE"/>
    <property type="match status" value="1"/>
</dbReference>
<dbReference type="Pfam" id="PF03588">
    <property type="entry name" value="Leu_Phe_trans"/>
    <property type="match status" value="1"/>
</dbReference>
<keyword evidence="1 4" id="KW-0963">Cytoplasm</keyword>
<dbReference type="InterPro" id="IPR042221">
    <property type="entry name" value="Leu/Phe-tRNA_Trfase_N"/>
</dbReference>
<keyword evidence="3 4" id="KW-0012">Acyltransferase</keyword>